<keyword evidence="5 8" id="KW-0812">Transmembrane</keyword>
<reference evidence="9" key="2">
    <citation type="submission" date="2013-06" db="EMBL/GenBank/DDBJ databases">
        <title>Draft genome sequence of Clostridium hylemonae (DSM 15053).</title>
        <authorList>
            <person name="Sudarsanam P."/>
            <person name="Ley R."/>
            <person name="Guruge J."/>
            <person name="Turnbaugh P.J."/>
            <person name="Mahowald M."/>
            <person name="Liep D."/>
            <person name="Gordon J."/>
        </authorList>
    </citation>
    <scope>NUCLEOTIDE SEQUENCE</scope>
    <source>
        <strain evidence="9">DSM 15053</strain>
    </source>
</reference>
<feature type="transmembrane region" description="Helical" evidence="8">
    <location>
        <begin position="189"/>
        <end position="209"/>
    </location>
</feature>
<dbReference type="PRINTS" id="PR00175">
    <property type="entry name" value="NAALASMPORT"/>
</dbReference>
<gene>
    <name evidence="9" type="primary">agcS</name>
    <name evidence="9" type="ORF">CLOHYLEM_07322</name>
</gene>
<sequence>MTMMEYIKQVNDVLLDFIWGRGMLIIFLSVGLLFTVRTGFFQFRKWRVWLGMTLGQLFRNRNVRRTDDAQSMSQFQAFCTALAATLGTGNITGVATALIAGGPGAIFWMWVSAVVGMMTMYAENVLGILYRYKNKSGKWVGGAMVYMERGLGCKWLAVLFAVFCIFASLGMGNMTQANAMAGGLKEAFYVPTFVTGFAAMVLVGMVLFGGVRRIATVTERLVPVISLFYIAGGVIVLAANASEIPKAFQLIFTEAFNIQSVGGGVLGYGMRQAMKTGISRGVFSNEAGLGSSVMAHAASDIDSAPVQGMWAIVEVFIDTIVFCTVTALVILTSGVYDQQGFLANIARGVENVDGTTLCGRAFATVIPGGDKFLALSMIFFAFATIVGWAYFGERTFAYLFGERSAIVYKVIYIVMLLPGCVIAPGLVWEIADTFNGFMAVPNLTALILLSGQVVRVTKEYLRN</sequence>
<accession>C0C5E6</accession>
<feature type="transmembrane region" description="Helical" evidence="8">
    <location>
        <begin position="221"/>
        <end position="241"/>
    </location>
</feature>
<protein>
    <submittedName>
        <fullName evidence="9">Amino acid carrier protein</fullName>
    </submittedName>
</protein>
<feature type="transmembrane region" description="Helical" evidence="8">
    <location>
        <begin position="410"/>
        <end position="428"/>
    </location>
</feature>
<keyword evidence="4 8" id="KW-1003">Cell membrane</keyword>
<dbReference type="GO" id="GO:0005283">
    <property type="term" value="F:amino acid:sodium symporter activity"/>
    <property type="evidence" value="ECO:0007669"/>
    <property type="project" value="InterPro"/>
</dbReference>
<dbReference type="AlphaFoldDB" id="C0C5E6"/>
<dbReference type="eggNOG" id="COG1115">
    <property type="taxonomic scope" value="Bacteria"/>
</dbReference>
<dbReference type="EMBL" id="ABYI02000040">
    <property type="protein sequence ID" value="EEG72683.1"/>
    <property type="molecule type" value="Genomic_DNA"/>
</dbReference>
<comment type="caution">
    <text evidence="9">The sequence shown here is derived from an EMBL/GenBank/DDBJ whole genome shotgun (WGS) entry which is preliminary data.</text>
</comment>
<comment type="subcellular location">
    <subcellularLocation>
        <location evidence="1 8">Cell membrane</location>
        <topology evidence="1 8">Multi-pass membrane protein</topology>
    </subcellularLocation>
</comment>
<dbReference type="GO" id="GO:0005886">
    <property type="term" value="C:plasma membrane"/>
    <property type="evidence" value="ECO:0007669"/>
    <property type="project" value="UniProtKB-SubCell"/>
</dbReference>
<dbReference type="NCBIfam" id="TIGR00835">
    <property type="entry name" value="agcS"/>
    <property type="match status" value="1"/>
</dbReference>
<feature type="transmembrane region" description="Helical" evidence="8">
    <location>
        <begin position="151"/>
        <end position="169"/>
    </location>
</feature>
<evidence type="ECO:0000256" key="4">
    <source>
        <dbReference type="ARBA" id="ARBA00022475"/>
    </source>
</evidence>
<keyword evidence="3 8" id="KW-0813">Transport</keyword>
<dbReference type="InterPro" id="IPR001463">
    <property type="entry name" value="Na/Ala_symport"/>
</dbReference>
<feature type="transmembrane region" description="Helical" evidence="8">
    <location>
        <begin position="18"/>
        <end position="36"/>
    </location>
</feature>
<reference evidence="9" key="1">
    <citation type="submission" date="2009-02" db="EMBL/GenBank/DDBJ databases">
        <authorList>
            <person name="Fulton L."/>
            <person name="Clifton S."/>
            <person name="Fulton B."/>
            <person name="Xu J."/>
            <person name="Minx P."/>
            <person name="Pepin K.H."/>
            <person name="Johnson M."/>
            <person name="Bhonagiri V."/>
            <person name="Nash W.E."/>
            <person name="Mardis E.R."/>
            <person name="Wilson R.K."/>
        </authorList>
    </citation>
    <scope>NUCLEOTIDE SEQUENCE [LARGE SCALE GENOMIC DNA]</scope>
    <source>
        <strain evidence="9">DSM 15053</strain>
    </source>
</reference>
<name>C0C5E6_9FIRM</name>
<dbReference type="Pfam" id="PF01235">
    <property type="entry name" value="Na_Ala_symp"/>
    <property type="match status" value="1"/>
</dbReference>
<proteinExistence type="inferred from homology"/>
<feature type="transmembrane region" description="Helical" evidence="8">
    <location>
        <begin position="247"/>
        <end position="270"/>
    </location>
</feature>
<evidence type="ECO:0000313" key="9">
    <source>
        <dbReference type="EMBL" id="EEG72683.1"/>
    </source>
</evidence>
<dbReference type="PANTHER" id="PTHR30330:SF3">
    <property type="entry name" value="TRANSCRIPTIONAL REGULATOR, LRP FAMILY"/>
    <property type="match status" value="1"/>
</dbReference>
<evidence type="ECO:0000256" key="1">
    <source>
        <dbReference type="ARBA" id="ARBA00004651"/>
    </source>
</evidence>
<feature type="transmembrane region" description="Helical" evidence="8">
    <location>
        <begin position="75"/>
        <end position="100"/>
    </location>
</feature>
<feature type="transmembrane region" description="Helical" evidence="8">
    <location>
        <begin position="434"/>
        <end position="454"/>
    </location>
</feature>
<evidence type="ECO:0000313" key="10">
    <source>
        <dbReference type="Proteomes" id="UP000004893"/>
    </source>
</evidence>
<dbReference type="PROSITE" id="PS00873">
    <property type="entry name" value="NA_ALANINE_SYMP"/>
    <property type="match status" value="1"/>
</dbReference>
<organism evidence="9 10">
    <name type="scientific">[Clostridium] hylemonae DSM 15053</name>
    <dbReference type="NCBI Taxonomy" id="553973"/>
    <lineage>
        <taxon>Bacteria</taxon>
        <taxon>Bacillati</taxon>
        <taxon>Bacillota</taxon>
        <taxon>Clostridia</taxon>
        <taxon>Lachnospirales</taxon>
        <taxon>Lachnospiraceae</taxon>
    </lineage>
</organism>
<evidence type="ECO:0000256" key="7">
    <source>
        <dbReference type="ARBA" id="ARBA00023136"/>
    </source>
</evidence>
<evidence type="ECO:0000256" key="8">
    <source>
        <dbReference type="RuleBase" id="RU363064"/>
    </source>
</evidence>
<evidence type="ECO:0000256" key="2">
    <source>
        <dbReference type="ARBA" id="ARBA00009261"/>
    </source>
</evidence>
<dbReference type="Proteomes" id="UP000004893">
    <property type="component" value="Unassembled WGS sequence"/>
</dbReference>
<evidence type="ECO:0000256" key="5">
    <source>
        <dbReference type="ARBA" id="ARBA00022692"/>
    </source>
</evidence>
<comment type="similarity">
    <text evidence="2 8">Belongs to the alanine or glycine:cation symporter (AGCS) (TC 2.A.25) family.</text>
</comment>
<keyword evidence="10" id="KW-1185">Reference proteome</keyword>
<keyword evidence="7 8" id="KW-0472">Membrane</keyword>
<feature type="transmembrane region" description="Helical" evidence="8">
    <location>
        <begin position="372"/>
        <end position="390"/>
    </location>
</feature>
<dbReference type="HOGENOM" id="CLU_024867_0_1_9"/>
<dbReference type="Gene3D" id="1.20.1740.10">
    <property type="entry name" value="Amino acid/polyamine transporter I"/>
    <property type="match status" value="1"/>
</dbReference>
<keyword evidence="6 8" id="KW-1133">Transmembrane helix</keyword>
<dbReference type="STRING" id="553973.CLOHYLEM_07322"/>
<keyword evidence="8" id="KW-0769">Symport</keyword>
<evidence type="ECO:0000256" key="6">
    <source>
        <dbReference type="ARBA" id="ARBA00022989"/>
    </source>
</evidence>
<evidence type="ECO:0000256" key="3">
    <source>
        <dbReference type="ARBA" id="ARBA00022448"/>
    </source>
</evidence>
<feature type="transmembrane region" description="Helical" evidence="8">
    <location>
        <begin position="106"/>
        <end position="130"/>
    </location>
</feature>
<dbReference type="PANTHER" id="PTHR30330">
    <property type="entry name" value="AGSS FAMILY TRANSPORTER, SODIUM-ALANINE"/>
    <property type="match status" value="1"/>
</dbReference>
<feature type="transmembrane region" description="Helical" evidence="8">
    <location>
        <begin position="315"/>
        <end position="336"/>
    </location>
</feature>